<dbReference type="Pfam" id="PF02214">
    <property type="entry name" value="BTB_2"/>
    <property type="match status" value="1"/>
</dbReference>
<dbReference type="AlphaFoldDB" id="A0A8K0GGK3"/>
<evidence type="ECO:0000256" key="4">
    <source>
        <dbReference type="ARBA" id="ARBA00022737"/>
    </source>
</evidence>
<dbReference type="PANTHER" id="PTHR15859:SF1">
    <property type="entry name" value="BTB DOMAIN-CONTAINING PROTEIN"/>
    <property type="match status" value="1"/>
</dbReference>
<sequence length="756" mass="83187">MAAFHQNHIGDILHLNVGGKRFSTSRQTLTWIPDTFFTALLNGRIPTLRDEKGAVFIDRDPKLFAVILNYLRTREIELKDIDIRSLRHEAEYYGIAPLVKRLILCEEMSQSTCGDVLFYGYLPPPCIPLQDSTALAASTSNNTQRIETTGVHSNSAGQNTNARLTEQLSEVIQNNAPIINSNNALTVNNLANNEVPSTSSAQYQFIQPPFVQNRTGGHSRNSSLDLRIGLSGSCSRSSQDLRGLAARGPPGPGHSRAASLDLRHARNSSADLNKLFRNDIGLVFGASASAWTDPLRVQIIKAHHNWIAVAYAHFVVCYRLKDSSGWQQVFTSPYIDNCIERIAINAKMGSSGAGEASKMVAISYGTQVRLWGISEDGTRTNIGTFNLHVKVEYLFFIGSQLVALSPSGKLGVWHAMTQHWQTQDVVPIASFDTAGSFLLLGCNNGCIYYIDMQKFPLRMKDNDLLVTELYRDPNNDPVTAISVYLTPKTNLCGNWIEIAYGTRSGSVRVIVQHPETVGHGPQLFQTFTVHQSPVTKVTLSEKYLVSVCCEYNHVRSWRVTRFRGMISTQPGSTPEASFKIISLEAVEPCISHAAANDCGPFGEQDDEQVFVQKVVPDTDQLYVRLASNGKRVCVIKAVDGTTVSAFCVHECEGSNRMGSRPRRFIFTGHSNGAIQMWDLTTALDLIHKTEIVDKTNGGPTPEELLRLLDQCDLSNSLCSTPCMSPSPSLAAAARLKSSNIAFLNQSQDGDRSSNLN</sequence>
<dbReference type="Gene3D" id="3.30.710.10">
    <property type="entry name" value="Potassium Channel Kv1.1, Chain A"/>
    <property type="match status" value="1"/>
</dbReference>
<dbReference type="Gene3D" id="2.130.10.10">
    <property type="entry name" value="YVTN repeat-like/Quinoprotein amine dehydrogenase"/>
    <property type="match status" value="1"/>
</dbReference>
<accession>A0A8K0GGK3</accession>
<dbReference type="CDD" id="cd18363">
    <property type="entry name" value="BTB_POZ_KCTD3-like"/>
    <property type="match status" value="1"/>
</dbReference>
<evidence type="ECO:0000256" key="3">
    <source>
        <dbReference type="ARBA" id="ARBA00022574"/>
    </source>
</evidence>
<dbReference type="SUPFAM" id="SSF50978">
    <property type="entry name" value="WD40 repeat-like"/>
    <property type="match status" value="1"/>
</dbReference>
<dbReference type="PANTHER" id="PTHR15859">
    <property type="entry name" value="SETA BINDING PROTEIN 1"/>
    <property type="match status" value="1"/>
</dbReference>
<feature type="domain" description="BTB" evidence="5">
    <location>
        <begin position="15"/>
        <end position="80"/>
    </location>
</feature>
<comment type="similarity">
    <text evidence="1">Belongs to the KCTD3 family.</text>
</comment>
<dbReference type="SUPFAM" id="SSF54695">
    <property type="entry name" value="POZ domain"/>
    <property type="match status" value="1"/>
</dbReference>
<keyword evidence="2" id="KW-0597">Phosphoprotein</keyword>
<reference evidence="6" key="1">
    <citation type="submission" date="2019-08" db="EMBL/GenBank/DDBJ databases">
        <title>The genome of the North American firefly Photinus pyralis.</title>
        <authorList>
            <consortium name="Photinus pyralis genome working group"/>
            <person name="Fallon T.R."/>
            <person name="Sander Lower S.E."/>
            <person name="Weng J.-K."/>
        </authorList>
    </citation>
    <scope>NUCLEOTIDE SEQUENCE</scope>
    <source>
        <strain evidence="6">TRF0915ILg1</strain>
        <tissue evidence="6">Whole body</tissue>
    </source>
</reference>
<dbReference type="InterPro" id="IPR000210">
    <property type="entry name" value="BTB/POZ_dom"/>
</dbReference>
<dbReference type="OrthoDB" id="6077599at2759"/>
<dbReference type="Proteomes" id="UP000801492">
    <property type="component" value="Unassembled WGS sequence"/>
</dbReference>
<evidence type="ECO:0000313" key="7">
    <source>
        <dbReference type="Proteomes" id="UP000801492"/>
    </source>
</evidence>
<dbReference type="InterPro" id="IPR015943">
    <property type="entry name" value="WD40/YVTN_repeat-like_dom_sf"/>
</dbReference>
<evidence type="ECO:0000256" key="1">
    <source>
        <dbReference type="ARBA" id="ARBA00009572"/>
    </source>
</evidence>
<dbReference type="FunFam" id="3.30.710.10:FF:000038">
    <property type="entry name" value="BTB/POZ domain-containing protein KCTD3 isoform X1"/>
    <property type="match status" value="1"/>
</dbReference>
<dbReference type="GO" id="GO:0051260">
    <property type="term" value="P:protein homooligomerization"/>
    <property type="evidence" value="ECO:0007669"/>
    <property type="project" value="InterPro"/>
</dbReference>
<dbReference type="SMART" id="SM00225">
    <property type="entry name" value="BTB"/>
    <property type="match status" value="1"/>
</dbReference>
<protein>
    <recommendedName>
        <fullName evidence="5">BTB domain-containing protein</fullName>
    </recommendedName>
</protein>
<gene>
    <name evidence="6" type="ORF">ILUMI_08908</name>
</gene>
<dbReference type="EMBL" id="VTPC01004360">
    <property type="protein sequence ID" value="KAF2897268.1"/>
    <property type="molecule type" value="Genomic_DNA"/>
</dbReference>
<proteinExistence type="inferred from homology"/>
<keyword evidence="7" id="KW-1185">Reference proteome</keyword>
<dbReference type="SMART" id="SM00320">
    <property type="entry name" value="WD40"/>
    <property type="match status" value="2"/>
</dbReference>
<dbReference type="InterPro" id="IPR047876">
    <property type="entry name" value="SHKBP1/KCTD3"/>
</dbReference>
<evidence type="ECO:0000256" key="2">
    <source>
        <dbReference type="ARBA" id="ARBA00022553"/>
    </source>
</evidence>
<dbReference type="InterPro" id="IPR001680">
    <property type="entry name" value="WD40_rpt"/>
</dbReference>
<evidence type="ECO:0000259" key="5">
    <source>
        <dbReference type="PROSITE" id="PS50097"/>
    </source>
</evidence>
<dbReference type="InterPro" id="IPR036322">
    <property type="entry name" value="WD40_repeat_dom_sf"/>
</dbReference>
<evidence type="ECO:0000313" key="6">
    <source>
        <dbReference type="EMBL" id="KAF2897268.1"/>
    </source>
</evidence>
<dbReference type="InterPro" id="IPR003131">
    <property type="entry name" value="T1-type_BTB"/>
</dbReference>
<keyword evidence="4" id="KW-0677">Repeat</keyword>
<name>A0A8K0GGK3_IGNLU</name>
<dbReference type="PROSITE" id="PS50097">
    <property type="entry name" value="BTB"/>
    <property type="match status" value="1"/>
</dbReference>
<keyword evidence="3" id="KW-0853">WD repeat</keyword>
<dbReference type="InterPro" id="IPR011333">
    <property type="entry name" value="SKP1/BTB/POZ_sf"/>
</dbReference>
<organism evidence="6 7">
    <name type="scientific">Ignelater luminosus</name>
    <name type="common">Cucubano</name>
    <name type="synonym">Pyrophorus luminosus</name>
    <dbReference type="NCBI Taxonomy" id="2038154"/>
    <lineage>
        <taxon>Eukaryota</taxon>
        <taxon>Metazoa</taxon>
        <taxon>Ecdysozoa</taxon>
        <taxon>Arthropoda</taxon>
        <taxon>Hexapoda</taxon>
        <taxon>Insecta</taxon>
        <taxon>Pterygota</taxon>
        <taxon>Neoptera</taxon>
        <taxon>Endopterygota</taxon>
        <taxon>Coleoptera</taxon>
        <taxon>Polyphaga</taxon>
        <taxon>Elateriformia</taxon>
        <taxon>Elateroidea</taxon>
        <taxon>Elateridae</taxon>
        <taxon>Agrypninae</taxon>
        <taxon>Pyrophorini</taxon>
        <taxon>Ignelater</taxon>
    </lineage>
</organism>
<comment type="caution">
    <text evidence="6">The sequence shown here is derived from an EMBL/GenBank/DDBJ whole genome shotgun (WGS) entry which is preliminary data.</text>
</comment>